<comment type="caution">
    <text evidence="2">The sequence shown here is derived from an EMBL/GenBank/DDBJ whole genome shotgun (WGS) entry which is preliminary data.</text>
</comment>
<evidence type="ECO:0000256" key="1">
    <source>
        <dbReference type="SAM" id="Phobius"/>
    </source>
</evidence>
<reference evidence="3" key="1">
    <citation type="submission" date="2018-06" db="EMBL/GenBank/DDBJ databases">
        <title>Aestuariibacter litoralis strain KCTC 52945T.</title>
        <authorList>
            <person name="Li X."/>
            <person name="Salam N."/>
            <person name="Li J.-L."/>
            <person name="Chen Y.-M."/>
            <person name="Yang Z.-W."/>
            <person name="Zhang L.-Y."/>
            <person name="Han M.-X."/>
            <person name="Xiao M."/>
            <person name="Li W.-J."/>
        </authorList>
    </citation>
    <scope>NUCLEOTIDE SEQUENCE [LARGE SCALE GENOMIC DNA]</scope>
    <source>
        <strain evidence="3">KCTC 52945</strain>
    </source>
</reference>
<dbReference type="Proteomes" id="UP000248795">
    <property type="component" value="Unassembled WGS sequence"/>
</dbReference>
<gene>
    <name evidence="2" type="ORF">DK847_15830</name>
</gene>
<keyword evidence="1" id="KW-0812">Transmembrane</keyword>
<feature type="transmembrane region" description="Helical" evidence="1">
    <location>
        <begin position="27"/>
        <end position="49"/>
    </location>
</feature>
<dbReference type="EMBL" id="QKVK01000007">
    <property type="protein sequence ID" value="PZF76101.1"/>
    <property type="molecule type" value="Genomic_DNA"/>
</dbReference>
<feature type="transmembrane region" description="Helical" evidence="1">
    <location>
        <begin position="81"/>
        <end position="103"/>
    </location>
</feature>
<evidence type="ECO:0008006" key="4">
    <source>
        <dbReference type="Google" id="ProtNLM"/>
    </source>
</evidence>
<name>A0A2W2AL50_9HYPH</name>
<dbReference type="Gene3D" id="1.10.287.70">
    <property type="match status" value="1"/>
</dbReference>
<proteinExistence type="predicted"/>
<keyword evidence="3" id="KW-1185">Reference proteome</keyword>
<keyword evidence="1" id="KW-0472">Membrane</keyword>
<keyword evidence="1" id="KW-1133">Transmembrane helix</keyword>
<dbReference type="RefSeq" id="WP_111199487.1">
    <property type="nucleotide sequence ID" value="NZ_QKVK01000007.1"/>
</dbReference>
<evidence type="ECO:0000313" key="2">
    <source>
        <dbReference type="EMBL" id="PZF76101.1"/>
    </source>
</evidence>
<sequence length="127" mass="14256">MRKLLSFESRRQPVASRSVFYGRLTRNALYSLGLVSVSLFVGTCGYTYFENMRTVDAFANASMILASMGPLTPLMTDGGKIFASFYAIFSGLLLIGISSLMLAPVFHRILHRFHVDEQDADPPRRKR</sequence>
<protein>
    <recommendedName>
        <fullName evidence="4">Two pore domain potassium channel family protein</fullName>
    </recommendedName>
</protein>
<accession>A0A2W2AL50</accession>
<evidence type="ECO:0000313" key="3">
    <source>
        <dbReference type="Proteomes" id="UP000248795"/>
    </source>
</evidence>
<dbReference type="AlphaFoldDB" id="A0A2W2AL50"/>
<organism evidence="2 3">
    <name type="scientific">Aestuariivirga litoralis</name>
    <dbReference type="NCBI Taxonomy" id="2650924"/>
    <lineage>
        <taxon>Bacteria</taxon>
        <taxon>Pseudomonadati</taxon>
        <taxon>Pseudomonadota</taxon>
        <taxon>Alphaproteobacteria</taxon>
        <taxon>Hyphomicrobiales</taxon>
        <taxon>Aestuariivirgaceae</taxon>
        <taxon>Aestuariivirga</taxon>
    </lineage>
</organism>